<evidence type="ECO:0000256" key="16">
    <source>
        <dbReference type="ARBA" id="ARBA00039105"/>
    </source>
</evidence>
<dbReference type="Ensembl" id="ENSNFUT00015027070.1">
    <property type="protein sequence ID" value="ENSNFUP00015025905.1"/>
    <property type="gene ID" value="ENSNFUG00015012494.1"/>
</dbReference>
<evidence type="ECO:0000313" key="22">
    <source>
        <dbReference type="Ensembl" id="ENSNFUP00015025905.1"/>
    </source>
</evidence>
<evidence type="ECO:0000256" key="14">
    <source>
        <dbReference type="ARBA" id="ARBA00037929"/>
    </source>
</evidence>
<dbReference type="GO" id="GO:0004303">
    <property type="term" value="F:estradiol 17-beta-dehydrogenase [NAD(P)+] activity"/>
    <property type="evidence" value="ECO:0007669"/>
    <property type="project" value="UniProtKB-EC"/>
</dbReference>
<reference evidence="22" key="1">
    <citation type="submission" date="2014-08" db="EMBL/GenBank/DDBJ databases">
        <authorList>
            <person name="Senf B."/>
            <person name="Petzold A."/>
            <person name="Downie B.R."/>
            <person name="Koch P."/>
            <person name="Platzer M."/>
        </authorList>
    </citation>
    <scope>NUCLEOTIDE SEQUENCE [LARGE SCALE GENOMIC DNA]</scope>
    <source>
        <strain evidence="22">GRZ</strain>
    </source>
</reference>
<evidence type="ECO:0000256" key="15">
    <source>
        <dbReference type="ARBA" id="ARBA00038261"/>
    </source>
</evidence>
<dbReference type="EC" id="1.1.1.330" evidence="16"/>
<gene>
    <name evidence="22" type="primary">HSD17B12</name>
    <name evidence="22" type="synonym">hsd17b12a</name>
</gene>
<evidence type="ECO:0000256" key="8">
    <source>
        <dbReference type="ARBA" id="ARBA00022989"/>
    </source>
</evidence>
<dbReference type="GO" id="GO:0141040">
    <property type="term" value="F:very-long-chain 3-oxoacyl-CoA reductase activity"/>
    <property type="evidence" value="ECO:0007669"/>
    <property type="project" value="UniProtKB-EC"/>
</dbReference>
<dbReference type="PANTHER" id="PTHR43899:SF14">
    <property type="entry name" value="VERY-LONG-CHAIN 3-OXOACYL-COA REDUCTASE"/>
    <property type="match status" value="1"/>
</dbReference>
<evidence type="ECO:0000256" key="17">
    <source>
        <dbReference type="ARBA" id="ARBA00041250"/>
    </source>
</evidence>
<dbReference type="GO" id="GO:0006694">
    <property type="term" value="P:steroid biosynthetic process"/>
    <property type="evidence" value="ECO:0007669"/>
    <property type="project" value="UniProtKB-KW"/>
</dbReference>
<dbReference type="EC" id="1.1.1.62" evidence="12"/>
<feature type="transmembrane region" description="Helical" evidence="21">
    <location>
        <begin position="12"/>
        <end position="32"/>
    </location>
</feature>
<keyword evidence="7" id="KW-0752">Steroid biosynthesis</keyword>
<comment type="catalytic activity">
    <reaction evidence="18">
        <text>17beta-estradiol + NAD(+) = estrone + NADH + H(+)</text>
        <dbReference type="Rhea" id="RHEA:24612"/>
        <dbReference type="ChEBI" id="CHEBI:15378"/>
        <dbReference type="ChEBI" id="CHEBI:16469"/>
        <dbReference type="ChEBI" id="CHEBI:17263"/>
        <dbReference type="ChEBI" id="CHEBI:57540"/>
        <dbReference type="ChEBI" id="CHEBI:57945"/>
        <dbReference type="EC" id="1.1.1.62"/>
    </reaction>
</comment>
<dbReference type="SUPFAM" id="SSF51735">
    <property type="entry name" value="NAD(P)-binding Rossmann-fold domains"/>
    <property type="match status" value="1"/>
</dbReference>
<sequence>MEEMICRAETPLFWVGALTVAFLTLWLLYRLLTGFRIWVLGNGQLLSPKLGKWAVVTGATDGIGKSYAEEVRLAAPSWVLSHVLFSTVNNVGVSYPYPEYYLHIPDLEHFITNTINVNMTSVCQMTRLVLPRMVDRSKGVILNISSASGMYPVPLLTVYSATKAFVDFFSRGLQEEYRRQGIIIQSVLPFFVVTKMTRIRKPTLDKPTPERYVAAELNTVGLQSQTNGYFPHAIMGWVTTRLVPSSIVIFLGARMNRLQRTGYLQRRKLREQKNGASLKNE</sequence>
<keyword evidence="3" id="KW-0444">Lipid biosynthesis</keyword>
<keyword evidence="5" id="KW-0256">Endoplasmic reticulum</keyword>
<evidence type="ECO:0000256" key="21">
    <source>
        <dbReference type="SAM" id="Phobius"/>
    </source>
</evidence>
<evidence type="ECO:0000256" key="6">
    <source>
        <dbReference type="ARBA" id="ARBA00022857"/>
    </source>
</evidence>
<organism evidence="22 23">
    <name type="scientific">Nothobranchius furzeri</name>
    <name type="common">Turquoise killifish</name>
    <dbReference type="NCBI Taxonomy" id="105023"/>
    <lineage>
        <taxon>Eukaryota</taxon>
        <taxon>Metazoa</taxon>
        <taxon>Chordata</taxon>
        <taxon>Craniata</taxon>
        <taxon>Vertebrata</taxon>
        <taxon>Euteleostomi</taxon>
        <taxon>Actinopterygii</taxon>
        <taxon>Neopterygii</taxon>
        <taxon>Teleostei</taxon>
        <taxon>Neoteleostei</taxon>
        <taxon>Acanthomorphata</taxon>
        <taxon>Ovalentaria</taxon>
        <taxon>Atherinomorphae</taxon>
        <taxon>Cyprinodontiformes</taxon>
        <taxon>Nothobranchiidae</taxon>
        <taxon>Nothobranchius</taxon>
    </lineage>
</organism>
<name>A0A8C6LY48_NOTFU</name>
<comment type="similarity">
    <text evidence="15">Belongs to the short-chain dehydrogenases/reductases (SDR) family. 17-beta-HSD 3 subfamily.</text>
</comment>
<evidence type="ECO:0000256" key="7">
    <source>
        <dbReference type="ARBA" id="ARBA00022955"/>
    </source>
</evidence>
<evidence type="ECO:0000313" key="23">
    <source>
        <dbReference type="Proteomes" id="UP000694548"/>
    </source>
</evidence>
<evidence type="ECO:0000256" key="12">
    <source>
        <dbReference type="ARBA" id="ARBA00024072"/>
    </source>
</evidence>
<comment type="pathway">
    <text evidence="14">Steroid biosynthesis; estrogen biosynthesis.</text>
</comment>
<dbReference type="Pfam" id="PF00106">
    <property type="entry name" value="adh_short"/>
    <property type="match status" value="1"/>
</dbReference>
<dbReference type="PRINTS" id="PR00081">
    <property type="entry name" value="GDHRDH"/>
</dbReference>
<dbReference type="GO" id="GO:0005789">
    <property type="term" value="C:endoplasmic reticulum membrane"/>
    <property type="evidence" value="ECO:0007669"/>
    <property type="project" value="UniProtKB-SubCell"/>
</dbReference>
<evidence type="ECO:0000256" key="20">
    <source>
        <dbReference type="ARBA" id="ARBA00049509"/>
    </source>
</evidence>
<dbReference type="PROSITE" id="PS00061">
    <property type="entry name" value="ADH_SHORT"/>
    <property type="match status" value="1"/>
</dbReference>
<accession>A0A8C6LY48</accession>
<evidence type="ECO:0000256" key="13">
    <source>
        <dbReference type="ARBA" id="ARBA00037337"/>
    </source>
</evidence>
<proteinExistence type="inferred from homology"/>
<dbReference type="PIRSF" id="PIRSF000126">
    <property type="entry name" value="11-beta-HSD1"/>
    <property type="match status" value="1"/>
</dbReference>
<dbReference type="GeneTree" id="ENSGT00940000154860"/>
<dbReference type="CDD" id="cd05356">
    <property type="entry name" value="17beta-HSD1_like_SDR_c"/>
    <property type="match status" value="1"/>
</dbReference>
<comment type="catalytic activity">
    <reaction evidence="20">
        <text>a very-long-chain (3R)-3-hydroxyacyl-CoA + NADP(+) = a very-long-chain 3-oxoacyl-CoA + NADPH + H(+)</text>
        <dbReference type="Rhea" id="RHEA:48680"/>
        <dbReference type="ChEBI" id="CHEBI:15378"/>
        <dbReference type="ChEBI" id="CHEBI:57783"/>
        <dbReference type="ChEBI" id="CHEBI:58349"/>
        <dbReference type="ChEBI" id="CHEBI:85440"/>
        <dbReference type="ChEBI" id="CHEBI:90725"/>
        <dbReference type="EC" id="1.1.1.330"/>
    </reaction>
</comment>
<keyword evidence="10" id="KW-0443">Lipid metabolism</keyword>
<keyword evidence="11 21" id="KW-0472">Membrane</keyword>
<evidence type="ECO:0000256" key="11">
    <source>
        <dbReference type="ARBA" id="ARBA00023136"/>
    </source>
</evidence>
<evidence type="ECO:0000256" key="18">
    <source>
        <dbReference type="ARBA" id="ARBA00048022"/>
    </source>
</evidence>
<reference evidence="22" key="3">
    <citation type="submission" date="2025-09" db="UniProtKB">
        <authorList>
            <consortium name="Ensembl"/>
        </authorList>
    </citation>
    <scope>IDENTIFICATION</scope>
</reference>
<evidence type="ECO:0000256" key="1">
    <source>
        <dbReference type="ARBA" id="ARBA00004477"/>
    </source>
</evidence>
<dbReference type="InterPro" id="IPR020904">
    <property type="entry name" value="Sc_DH/Rdtase_CS"/>
</dbReference>
<comment type="catalytic activity">
    <reaction evidence="19">
        <text>17beta-estradiol + NADP(+) = estrone + NADPH + H(+)</text>
        <dbReference type="Rhea" id="RHEA:24616"/>
        <dbReference type="ChEBI" id="CHEBI:15378"/>
        <dbReference type="ChEBI" id="CHEBI:16469"/>
        <dbReference type="ChEBI" id="CHEBI:17263"/>
        <dbReference type="ChEBI" id="CHEBI:57783"/>
        <dbReference type="ChEBI" id="CHEBI:58349"/>
        <dbReference type="EC" id="1.1.1.62"/>
    </reaction>
</comment>
<comment type="subcellular location">
    <subcellularLocation>
        <location evidence="1">Endoplasmic reticulum membrane</location>
        <topology evidence="1">Multi-pass membrane protein</topology>
    </subcellularLocation>
</comment>
<keyword evidence="6" id="KW-0521">NADP</keyword>
<comment type="pathway">
    <text evidence="2">Lipid metabolism; fatty acid biosynthesis.</text>
</comment>
<keyword evidence="9" id="KW-0560">Oxidoreductase</keyword>
<keyword evidence="23" id="KW-1185">Reference proteome</keyword>
<dbReference type="AlphaFoldDB" id="A0A8C6LY48"/>
<dbReference type="PANTHER" id="PTHR43899">
    <property type="entry name" value="RH59310P"/>
    <property type="match status" value="1"/>
</dbReference>
<keyword evidence="8 21" id="KW-1133">Transmembrane helix</keyword>
<evidence type="ECO:0000256" key="19">
    <source>
        <dbReference type="ARBA" id="ARBA00048906"/>
    </source>
</evidence>
<evidence type="ECO:0000256" key="9">
    <source>
        <dbReference type="ARBA" id="ARBA00023002"/>
    </source>
</evidence>
<reference evidence="22" key="2">
    <citation type="submission" date="2025-08" db="UniProtKB">
        <authorList>
            <consortium name="Ensembl"/>
        </authorList>
    </citation>
    <scope>IDENTIFICATION</scope>
</reference>
<dbReference type="InterPro" id="IPR002347">
    <property type="entry name" value="SDR_fam"/>
</dbReference>
<dbReference type="Gene3D" id="3.40.50.720">
    <property type="entry name" value="NAD(P)-binding Rossmann-like Domain"/>
    <property type="match status" value="1"/>
</dbReference>
<evidence type="ECO:0000256" key="4">
    <source>
        <dbReference type="ARBA" id="ARBA00022692"/>
    </source>
</evidence>
<evidence type="ECO:0000256" key="5">
    <source>
        <dbReference type="ARBA" id="ARBA00022824"/>
    </source>
</evidence>
<protein>
    <recommendedName>
        <fullName evidence="17">3-ketoacyl-CoA reductase</fullName>
        <ecNumber evidence="16">1.1.1.330</ecNumber>
        <ecNumber evidence="12">1.1.1.62</ecNumber>
    </recommendedName>
</protein>
<evidence type="ECO:0000256" key="10">
    <source>
        <dbReference type="ARBA" id="ARBA00023098"/>
    </source>
</evidence>
<comment type="function">
    <text evidence="13">Catalyzes the second of the four reactions of the long-chain fatty acids elongation cycle. This endoplasmic reticulum-bound enzymatic process, allows the addition of two carbons to the chain of long- and very long-chain fatty acids/VLCFAs per cycle. This enzyme has a 3-ketoacyl-CoA reductase activity, reducing 3-ketoacyl-CoA to 3-hydroxyacyl-CoA, within each cycle of fatty acid elongation. Thereby, it may participate in the production of VLCFAs of different chain lengths that are involved in multiple biological processes as precursors of membrane lipids and lipid mediators. May also catalyze the transformation of estrone (E1) into estradiol (E2) and play a role in estrogen formation.</text>
</comment>
<dbReference type="Proteomes" id="UP000694548">
    <property type="component" value="Chromosome sgr13"/>
</dbReference>
<keyword evidence="4 21" id="KW-0812">Transmembrane</keyword>
<dbReference type="InterPro" id="IPR036291">
    <property type="entry name" value="NAD(P)-bd_dom_sf"/>
</dbReference>
<evidence type="ECO:0000256" key="2">
    <source>
        <dbReference type="ARBA" id="ARBA00005194"/>
    </source>
</evidence>
<evidence type="ECO:0000256" key="3">
    <source>
        <dbReference type="ARBA" id="ARBA00022516"/>
    </source>
</evidence>
<dbReference type="InterPro" id="IPR051019">
    <property type="entry name" value="VLCFA-Steroid_DH"/>
</dbReference>